<dbReference type="AlphaFoldDB" id="A0A845A6R7"/>
<name>A0A845A6R7_9SPHN</name>
<comment type="caution">
    <text evidence="1">The sequence shown here is derived from an EMBL/GenBank/DDBJ whole genome shotgun (WGS) entry which is preliminary data.</text>
</comment>
<dbReference type="RefSeq" id="WP_160731827.1">
    <property type="nucleotide sequence ID" value="NZ_BMJK01000001.1"/>
</dbReference>
<sequence>MDYRRSISLPAIFLAGVDLGPIIPLTRVLWSIVLADYHASNWMLFWLYERIARWPDWG</sequence>
<evidence type="ECO:0000313" key="2">
    <source>
        <dbReference type="Proteomes" id="UP000460626"/>
    </source>
</evidence>
<proteinExistence type="predicted"/>
<gene>
    <name evidence="1" type="ORF">GRI62_06415</name>
</gene>
<organism evidence="1 2">
    <name type="scientific">Aurantiacibacter arachoides</name>
    <dbReference type="NCBI Taxonomy" id="1850444"/>
    <lineage>
        <taxon>Bacteria</taxon>
        <taxon>Pseudomonadati</taxon>
        <taxon>Pseudomonadota</taxon>
        <taxon>Alphaproteobacteria</taxon>
        <taxon>Sphingomonadales</taxon>
        <taxon>Erythrobacteraceae</taxon>
        <taxon>Aurantiacibacter</taxon>
    </lineage>
</organism>
<reference evidence="1 2" key="1">
    <citation type="submission" date="2019-12" db="EMBL/GenBank/DDBJ databases">
        <title>Genomic-based taxomic classification of the family Erythrobacteraceae.</title>
        <authorList>
            <person name="Xu L."/>
        </authorList>
    </citation>
    <scope>NUCLEOTIDE SEQUENCE [LARGE SCALE GENOMIC DNA]</scope>
    <source>
        <strain evidence="1 2">RC4-10-4</strain>
    </source>
</reference>
<dbReference type="Proteomes" id="UP000460626">
    <property type="component" value="Unassembled WGS sequence"/>
</dbReference>
<keyword evidence="2" id="KW-1185">Reference proteome</keyword>
<protein>
    <submittedName>
        <fullName evidence="1">Uncharacterized protein</fullName>
    </submittedName>
</protein>
<dbReference type="EMBL" id="WTYH01000001">
    <property type="protein sequence ID" value="MXO93239.1"/>
    <property type="molecule type" value="Genomic_DNA"/>
</dbReference>
<evidence type="ECO:0000313" key="1">
    <source>
        <dbReference type="EMBL" id="MXO93239.1"/>
    </source>
</evidence>
<accession>A0A845A6R7</accession>
<dbReference type="OrthoDB" id="7402767at2"/>